<feature type="transmembrane region" description="Helical" evidence="9">
    <location>
        <begin position="118"/>
        <end position="139"/>
    </location>
</feature>
<feature type="transmembrane region" description="Helical" evidence="9">
    <location>
        <begin position="57"/>
        <end position="82"/>
    </location>
</feature>
<dbReference type="InterPro" id="IPR011701">
    <property type="entry name" value="MFS"/>
</dbReference>
<keyword evidence="6 9" id="KW-0472">Membrane</keyword>
<evidence type="ECO:0000256" key="4">
    <source>
        <dbReference type="ARBA" id="ARBA00022692"/>
    </source>
</evidence>
<dbReference type="Pfam" id="PF07690">
    <property type="entry name" value="MFS_1"/>
    <property type="match status" value="1"/>
</dbReference>
<feature type="transmembrane region" description="Helical" evidence="9">
    <location>
        <begin position="305"/>
        <end position="326"/>
    </location>
</feature>
<reference evidence="12" key="1">
    <citation type="journal article" date="2019" name="Int. J. Syst. Evol. Microbiol.">
        <title>The Global Catalogue of Microorganisms (GCM) 10K type strain sequencing project: providing services to taxonomists for standard genome sequencing and annotation.</title>
        <authorList>
            <consortium name="The Broad Institute Genomics Platform"/>
            <consortium name="The Broad Institute Genome Sequencing Center for Infectious Disease"/>
            <person name="Wu L."/>
            <person name="Ma J."/>
        </authorList>
    </citation>
    <scope>NUCLEOTIDE SEQUENCE [LARGE SCALE GENOMIC DNA]</scope>
    <source>
        <strain evidence="12">KACC 11407</strain>
    </source>
</reference>
<dbReference type="CDD" id="cd06173">
    <property type="entry name" value="MFS_MefA_like"/>
    <property type="match status" value="1"/>
</dbReference>
<comment type="similarity">
    <text evidence="7">Belongs to the major facilitator superfamily. Drug:H(+) antiporter-3 (DHA3) (TC 2.A.1.21) family.</text>
</comment>
<dbReference type="Gene3D" id="1.20.1250.20">
    <property type="entry name" value="MFS general substrate transporter like domains"/>
    <property type="match status" value="1"/>
</dbReference>
<dbReference type="EMBL" id="JBHSNM010000001">
    <property type="protein sequence ID" value="MFC5569300.1"/>
    <property type="molecule type" value="Genomic_DNA"/>
</dbReference>
<keyword evidence="4 9" id="KW-0812">Transmembrane</keyword>
<dbReference type="PANTHER" id="PTHR23513:SF9">
    <property type="entry name" value="ENTEROBACTIN EXPORTER ENTS"/>
    <property type="match status" value="1"/>
</dbReference>
<keyword evidence="12" id="KW-1185">Reference proteome</keyword>
<evidence type="ECO:0000259" key="10">
    <source>
        <dbReference type="PROSITE" id="PS50850"/>
    </source>
</evidence>
<accession>A0ABW0SL02</accession>
<keyword evidence="2" id="KW-0813">Transport</keyword>
<evidence type="ECO:0000256" key="3">
    <source>
        <dbReference type="ARBA" id="ARBA00022475"/>
    </source>
</evidence>
<protein>
    <recommendedName>
        <fullName evidence="8">Multidrug efflux pump Tap</fullName>
    </recommendedName>
</protein>
<evidence type="ECO:0000256" key="1">
    <source>
        <dbReference type="ARBA" id="ARBA00004651"/>
    </source>
</evidence>
<comment type="subcellular location">
    <subcellularLocation>
        <location evidence="1">Cell membrane</location>
        <topology evidence="1">Multi-pass membrane protein</topology>
    </subcellularLocation>
</comment>
<feature type="transmembrane region" description="Helical" evidence="9">
    <location>
        <begin position="190"/>
        <end position="210"/>
    </location>
</feature>
<feature type="transmembrane region" description="Helical" evidence="9">
    <location>
        <begin position="89"/>
        <end position="112"/>
    </location>
</feature>
<keyword evidence="5 9" id="KW-1133">Transmembrane helix</keyword>
<name>A0ABW0SL02_9GAMM</name>
<sequence>MSEAAPADAPEEVTGIRSLLRNRGFTGLLTYRLLAMLSYQIVAVTVGWHVYEITHDAFALGLIGLAEVIPYFCFALFAGYAVDHLRRRVLGMLACIGLLLTTLTLAGVASGVLPAGAFGYGTLVIYAAIAVNGIVRAFLAPVYMSLFARVLKRAQFARGAGVSSVVMQSGLVLGPAVGGLLVAWGGKTSAYLVASVLAAAAAVAVITLRVTEPPLPSERAPVFQSIGEGLRFVFRTQVVLGAQALDMFSVLFGGAVALLPAFISEILHYGPEALGLLRAMPAVGAVLMGVYLARHPLQRHAGRVLLIAVAGFGLCIVGFALSRYLWLSAVMLMFSGMCDGVSVVLRSTILQLATPDHMRGRVSSINGIFIGSSNELGAFESGVAARLLGLVPSVVFGGCMTLLVVATTARLAPQLRRLDLRELH</sequence>
<feature type="transmembrane region" description="Helical" evidence="9">
    <location>
        <begin position="160"/>
        <end position="184"/>
    </location>
</feature>
<feature type="domain" description="Major facilitator superfamily (MFS) profile" evidence="10">
    <location>
        <begin position="24"/>
        <end position="416"/>
    </location>
</feature>
<keyword evidence="3" id="KW-1003">Cell membrane</keyword>
<dbReference type="PANTHER" id="PTHR23513">
    <property type="entry name" value="INTEGRAL MEMBRANE EFFLUX PROTEIN-RELATED"/>
    <property type="match status" value="1"/>
</dbReference>
<dbReference type="PROSITE" id="PS50850">
    <property type="entry name" value="MFS"/>
    <property type="match status" value="1"/>
</dbReference>
<dbReference type="RefSeq" id="WP_386753298.1">
    <property type="nucleotide sequence ID" value="NZ_JBHSNM010000001.1"/>
</dbReference>
<dbReference type="Proteomes" id="UP001596036">
    <property type="component" value="Unassembled WGS sequence"/>
</dbReference>
<evidence type="ECO:0000256" key="2">
    <source>
        <dbReference type="ARBA" id="ARBA00022448"/>
    </source>
</evidence>
<dbReference type="InterPro" id="IPR036259">
    <property type="entry name" value="MFS_trans_sf"/>
</dbReference>
<comment type="caution">
    <text evidence="11">The sequence shown here is derived from an EMBL/GenBank/DDBJ whole genome shotgun (WGS) entry which is preliminary data.</text>
</comment>
<evidence type="ECO:0000313" key="11">
    <source>
        <dbReference type="EMBL" id="MFC5569300.1"/>
    </source>
</evidence>
<dbReference type="InterPro" id="IPR020846">
    <property type="entry name" value="MFS_dom"/>
</dbReference>
<evidence type="ECO:0000256" key="7">
    <source>
        <dbReference type="ARBA" id="ARBA00038075"/>
    </source>
</evidence>
<feature type="transmembrane region" description="Helical" evidence="9">
    <location>
        <begin position="275"/>
        <end position="293"/>
    </location>
</feature>
<evidence type="ECO:0000256" key="5">
    <source>
        <dbReference type="ARBA" id="ARBA00022989"/>
    </source>
</evidence>
<proteinExistence type="inferred from homology"/>
<evidence type="ECO:0000256" key="9">
    <source>
        <dbReference type="SAM" id="Phobius"/>
    </source>
</evidence>
<gene>
    <name evidence="11" type="ORF">ACFPN1_04350</name>
</gene>
<evidence type="ECO:0000256" key="8">
    <source>
        <dbReference type="ARBA" id="ARBA00040914"/>
    </source>
</evidence>
<feature type="transmembrane region" description="Helical" evidence="9">
    <location>
        <begin position="390"/>
        <end position="412"/>
    </location>
</feature>
<feature type="transmembrane region" description="Helical" evidence="9">
    <location>
        <begin position="238"/>
        <end position="263"/>
    </location>
</feature>
<organism evidence="11 12">
    <name type="scientific">Lysobacter yangpyeongensis</name>
    <dbReference type="NCBI Taxonomy" id="346182"/>
    <lineage>
        <taxon>Bacteria</taxon>
        <taxon>Pseudomonadati</taxon>
        <taxon>Pseudomonadota</taxon>
        <taxon>Gammaproteobacteria</taxon>
        <taxon>Lysobacterales</taxon>
        <taxon>Lysobacteraceae</taxon>
        <taxon>Lysobacter</taxon>
    </lineage>
</organism>
<evidence type="ECO:0000256" key="6">
    <source>
        <dbReference type="ARBA" id="ARBA00023136"/>
    </source>
</evidence>
<evidence type="ECO:0000313" key="12">
    <source>
        <dbReference type="Proteomes" id="UP001596036"/>
    </source>
</evidence>
<dbReference type="SUPFAM" id="SSF103473">
    <property type="entry name" value="MFS general substrate transporter"/>
    <property type="match status" value="1"/>
</dbReference>
<feature type="transmembrane region" description="Helical" evidence="9">
    <location>
        <begin position="29"/>
        <end position="51"/>
    </location>
</feature>